<reference evidence="3" key="1">
    <citation type="journal article" date="2011" name="Genome Res.">
        <title>Phylogeny-wide analysis of social amoeba genomes highlights ancient origins for complex intercellular communication.</title>
        <authorList>
            <person name="Heidel A.J."/>
            <person name="Lawal H.M."/>
            <person name="Felder M."/>
            <person name="Schilde C."/>
            <person name="Helps N.R."/>
            <person name="Tunggal B."/>
            <person name="Rivero F."/>
            <person name="John U."/>
            <person name="Schleicher M."/>
            <person name="Eichinger L."/>
            <person name="Platzer M."/>
            <person name="Noegel A.A."/>
            <person name="Schaap P."/>
            <person name="Gloeckner G."/>
        </authorList>
    </citation>
    <scope>NUCLEOTIDE SEQUENCE [LARGE SCALE GENOMIC DNA]</scope>
    <source>
        <strain evidence="3">SH3</strain>
    </source>
</reference>
<name>F4PUN3_CACFS</name>
<evidence type="ECO:0000313" key="2">
    <source>
        <dbReference type="EMBL" id="EGG21897.1"/>
    </source>
</evidence>
<keyword evidence="3" id="KW-1185">Reference proteome</keyword>
<dbReference type="Gene3D" id="3.40.50.300">
    <property type="entry name" value="P-loop containing nucleotide triphosphate hydrolases"/>
    <property type="match status" value="1"/>
</dbReference>
<dbReference type="InterPro" id="IPR006073">
    <property type="entry name" value="GTP-bd"/>
</dbReference>
<dbReference type="SUPFAM" id="SSF52540">
    <property type="entry name" value="P-loop containing nucleoside triphosphate hydrolases"/>
    <property type="match status" value="1"/>
</dbReference>
<dbReference type="Pfam" id="PF01926">
    <property type="entry name" value="MMR_HSR1"/>
    <property type="match status" value="1"/>
</dbReference>
<dbReference type="PANTHER" id="PTHR47825">
    <property type="entry name" value="AAA_23 DOMAIN-CONTAINING PROTEIN"/>
    <property type="match status" value="1"/>
</dbReference>
<proteinExistence type="predicted"/>
<dbReference type="RefSeq" id="XP_004359748.1">
    <property type="nucleotide sequence ID" value="XM_004359691.1"/>
</dbReference>
<gene>
    <name evidence="2" type="ORF">DFA_01783</name>
</gene>
<dbReference type="STRING" id="1054147.F4PUN3"/>
<feature type="domain" description="G" evidence="1">
    <location>
        <begin position="60"/>
        <end position="179"/>
    </location>
</feature>
<dbReference type="EMBL" id="GL883010">
    <property type="protein sequence ID" value="EGG21897.1"/>
    <property type="molecule type" value="Genomic_DNA"/>
</dbReference>
<dbReference type="PANTHER" id="PTHR47825:SF1">
    <property type="entry name" value="G DOMAIN-CONTAINING PROTEIN-RELATED"/>
    <property type="match status" value="1"/>
</dbReference>
<evidence type="ECO:0000313" key="3">
    <source>
        <dbReference type="Proteomes" id="UP000007797"/>
    </source>
</evidence>
<evidence type="ECO:0000259" key="1">
    <source>
        <dbReference type="Pfam" id="PF01926"/>
    </source>
</evidence>
<dbReference type="KEGG" id="dfa:DFA_01783"/>
<accession>F4PUN3</accession>
<sequence length="479" mass="55468">MRYPATITRTDGNSHTISNERELSDWTADQKEKFIRFDYSNEQFFGIGGTPYKKKDYFLIFMGRSGVGKTTLLEFFLNILTGQMDSPKSLRLTKYEETVPGKSKTQKVCRYRIEYFSDQNKFQFSITLIDTPGFLDTAGADKDKEHIKTTLNEISNLERIHGFIYVVSGALTRKTLEPLQSISNVFSYLKRDALENVSTIITFCDNLNQASNRIKIENPFHIPQMKKLVELKEAFLDWFNQLLEKNTSCGVAEAKLSDFKDVEAPQIRHLISKDWLKQQKCKLNSEGKAIRKVPSTEKWSNGGVSTVCMSSDCRPNSKEVCDEGCKCYLPIKNVAFNIRDCRTFRNMFMIRYDECFYCGCKYSLHIHSEFKMMWVEDDEITAKYNEAQEQDKEIPIKTKELEKEISNIAAKFREQIEDVSKLKQRLQQLDAGDIQTIVDDSMKKAKHHLNILENQSPQPNEGIQQLKDLLEKLKTFIHV</sequence>
<dbReference type="Proteomes" id="UP000007797">
    <property type="component" value="Unassembled WGS sequence"/>
</dbReference>
<dbReference type="CDD" id="cd00882">
    <property type="entry name" value="Ras_like_GTPase"/>
    <property type="match status" value="1"/>
</dbReference>
<dbReference type="InterPro" id="IPR027417">
    <property type="entry name" value="P-loop_NTPase"/>
</dbReference>
<dbReference type="GO" id="GO:0005525">
    <property type="term" value="F:GTP binding"/>
    <property type="evidence" value="ECO:0007669"/>
    <property type="project" value="InterPro"/>
</dbReference>
<dbReference type="OrthoDB" id="8954335at2759"/>
<dbReference type="GeneID" id="14873916"/>
<organism evidence="2 3">
    <name type="scientific">Cavenderia fasciculata</name>
    <name type="common">Slime mold</name>
    <name type="synonym">Dictyostelium fasciculatum</name>
    <dbReference type="NCBI Taxonomy" id="261658"/>
    <lineage>
        <taxon>Eukaryota</taxon>
        <taxon>Amoebozoa</taxon>
        <taxon>Evosea</taxon>
        <taxon>Eumycetozoa</taxon>
        <taxon>Dictyostelia</taxon>
        <taxon>Acytosteliales</taxon>
        <taxon>Cavenderiaceae</taxon>
        <taxon>Cavenderia</taxon>
    </lineage>
</organism>
<dbReference type="AlphaFoldDB" id="F4PUN3"/>
<protein>
    <recommendedName>
        <fullName evidence="1">G domain-containing protein</fullName>
    </recommendedName>
</protein>